<evidence type="ECO:0000313" key="2">
    <source>
        <dbReference type="EMBL" id="GFH14347.1"/>
    </source>
</evidence>
<organism evidence="2 3">
    <name type="scientific">Haematococcus lacustris</name>
    <name type="common">Green alga</name>
    <name type="synonym">Haematococcus pluvialis</name>
    <dbReference type="NCBI Taxonomy" id="44745"/>
    <lineage>
        <taxon>Eukaryota</taxon>
        <taxon>Viridiplantae</taxon>
        <taxon>Chlorophyta</taxon>
        <taxon>core chlorophytes</taxon>
        <taxon>Chlorophyceae</taxon>
        <taxon>CS clade</taxon>
        <taxon>Chlamydomonadales</taxon>
        <taxon>Haematococcaceae</taxon>
        <taxon>Haematococcus</taxon>
    </lineage>
</organism>
<accession>A0A699YVS9</accession>
<comment type="caution">
    <text evidence="2">The sequence shown here is derived from an EMBL/GenBank/DDBJ whole genome shotgun (WGS) entry which is preliminary data.</text>
</comment>
<feature type="transmembrane region" description="Helical" evidence="1">
    <location>
        <begin position="7"/>
        <end position="25"/>
    </location>
</feature>
<name>A0A699YVS9_HAELA</name>
<protein>
    <recommendedName>
        <fullName evidence="4">MFS domain-containing protein</fullName>
    </recommendedName>
</protein>
<dbReference type="EMBL" id="BLLF01000715">
    <property type="protein sequence ID" value="GFH14347.1"/>
    <property type="molecule type" value="Genomic_DNA"/>
</dbReference>
<keyword evidence="1" id="KW-0812">Transmembrane</keyword>
<reference evidence="2 3" key="1">
    <citation type="submission" date="2020-02" db="EMBL/GenBank/DDBJ databases">
        <title>Draft genome sequence of Haematococcus lacustris strain NIES-144.</title>
        <authorList>
            <person name="Morimoto D."/>
            <person name="Nakagawa S."/>
            <person name="Yoshida T."/>
            <person name="Sawayama S."/>
        </authorList>
    </citation>
    <scope>NUCLEOTIDE SEQUENCE [LARGE SCALE GENOMIC DNA]</scope>
    <source>
        <strain evidence="2 3">NIES-144</strain>
    </source>
</reference>
<evidence type="ECO:0008006" key="4">
    <source>
        <dbReference type="Google" id="ProtNLM"/>
    </source>
</evidence>
<evidence type="ECO:0000313" key="3">
    <source>
        <dbReference type="Proteomes" id="UP000485058"/>
    </source>
</evidence>
<feature type="non-terminal residue" evidence="2">
    <location>
        <position position="73"/>
    </location>
</feature>
<keyword evidence="3" id="KW-1185">Reference proteome</keyword>
<gene>
    <name evidence="2" type="ORF">HaLaN_10382</name>
</gene>
<dbReference type="Proteomes" id="UP000485058">
    <property type="component" value="Unassembled WGS sequence"/>
</dbReference>
<dbReference type="AlphaFoldDB" id="A0A699YVS9"/>
<sequence length="73" mass="7903">MLAGISLAGLPMIALTLHLWGWLAIQWYYPLSALNGMVSSFSVTVVSMADLLQQQHRTTAVGYLSACFSVGIM</sequence>
<feature type="non-terminal residue" evidence="2">
    <location>
        <position position="1"/>
    </location>
</feature>
<keyword evidence="1" id="KW-1133">Transmembrane helix</keyword>
<evidence type="ECO:0000256" key="1">
    <source>
        <dbReference type="SAM" id="Phobius"/>
    </source>
</evidence>
<keyword evidence="1" id="KW-0472">Membrane</keyword>
<proteinExistence type="predicted"/>